<dbReference type="Proteomes" id="UP000005510">
    <property type="component" value="Unassembled WGS sequence"/>
</dbReference>
<dbReference type="HOGENOM" id="CLU_1041508_0_0_10"/>
<dbReference type="EMBL" id="ABYH01000348">
    <property type="protein sequence ID" value="EEC95403.1"/>
    <property type="molecule type" value="Genomic_DNA"/>
</dbReference>
<dbReference type="STRING" id="537006.PRABACTJOHN_03215"/>
<dbReference type="InterPro" id="IPR035901">
    <property type="entry name" value="GIY-YIG_endonuc_sf"/>
</dbReference>
<name>B7BDU0_9BACT</name>
<accession>B7BDU0</accession>
<dbReference type="RefSeq" id="WP_008151240.1">
    <property type="nucleotide sequence ID" value="NZ_CP102285.1"/>
</dbReference>
<sequence length="267" mass="30556">MRISKLAENDITKIESPKPTTFLTSNADGHVRIIHISYISWDNCIVADINLVTNDILICSDNDKKTIVSSFTGHNCQIAGYRELEPIGCNWEIIGHCENIIKSSLNQAKDEKNYYLLYNLLLHIQSIRYKYVYFKAYEISDAQLIVKKIDQLYLTYFTDIAIKLRQRCYCGITNNLDRRMEEHREKDFAIYQDKVYAIVCMNSTIAAEAERLLSTNYVTCKKAILQDSDANDASSAGNGADEDTCIVYLLMPISFQPPQESCLSHFK</sequence>
<gene>
    <name evidence="1" type="ORF">PRABACTJOHN_03215</name>
</gene>
<protein>
    <recommendedName>
        <fullName evidence="3">GIY-YIG domain-containing protein</fullName>
    </recommendedName>
</protein>
<evidence type="ECO:0008006" key="3">
    <source>
        <dbReference type="Google" id="ProtNLM"/>
    </source>
</evidence>
<dbReference type="Gene3D" id="3.40.1440.10">
    <property type="entry name" value="GIY-YIG endonuclease"/>
    <property type="match status" value="1"/>
</dbReference>
<reference evidence="1 2" key="2">
    <citation type="submission" date="2008-10" db="EMBL/GenBank/DDBJ databases">
        <authorList>
            <person name="Fulton L."/>
            <person name="Clifton S."/>
            <person name="Fulton B."/>
            <person name="Xu J."/>
            <person name="Minx P."/>
            <person name="Pepin K.H."/>
            <person name="Johnson M."/>
            <person name="Bhonagiri V."/>
            <person name="Nash W.E."/>
            <person name="Mardis E.R."/>
            <person name="Wilson R.K."/>
        </authorList>
    </citation>
    <scope>NUCLEOTIDE SEQUENCE [LARGE SCALE GENOMIC DNA]</scope>
    <source>
        <strain evidence="1 2">DSM 18315</strain>
    </source>
</reference>
<evidence type="ECO:0000313" key="1">
    <source>
        <dbReference type="EMBL" id="EEC95403.1"/>
    </source>
</evidence>
<reference evidence="1 2" key="1">
    <citation type="submission" date="2008-10" db="EMBL/GenBank/DDBJ databases">
        <title>Draft genome sequence of Parabacteroides johnsonii (DSM 18315).</title>
        <authorList>
            <person name="Sudarsanam P."/>
            <person name="Ley R."/>
            <person name="Guruge J."/>
            <person name="Turnbaugh P.J."/>
            <person name="Mahowald M."/>
            <person name="Liep D."/>
            <person name="Gordon J."/>
        </authorList>
    </citation>
    <scope>NUCLEOTIDE SEQUENCE [LARGE SCALE GENOMIC DNA]</scope>
    <source>
        <strain evidence="1 2">DSM 18315</strain>
    </source>
</reference>
<dbReference type="GeneID" id="93408837"/>
<proteinExistence type="predicted"/>
<comment type="caution">
    <text evidence="1">The sequence shown here is derived from an EMBL/GenBank/DDBJ whole genome shotgun (WGS) entry which is preliminary data.</text>
</comment>
<dbReference type="AlphaFoldDB" id="B7BDU0"/>
<organism evidence="1 2">
    <name type="scientific">Parabacteroides johnsonii DSM 18315</name>
    <dbReference type="NCBI Taxonomy" id="537006"/>
    <lineage>
        <taxon>Bacteria</taxon>
        <taxon>Pseudomonadati</taxon>
        <taxon>Bacteroidota</taxon>
        <taxon>Bacteroidia</taxon>
        <taxon>Bacteroidales</taxon>
        <taxon>Tannerellaceae</taxon>
        <taxon>Parabacteroides</taxon>
    </lineage>
</organism>
<evidence type="ECO:0000313" key="2">
    <source>
        <dbReference type="Proteomes" id="UP000005510"/>
    </source>
</evidence>